<sequence length="165" mass="19828">DIKALNLHYCTHPNCPFKRICYNYGYQDPDNCHLCKCIDGFMGAQCEQFKKRQRKCSKELILPDRMPRYFILQGKKKCVMHFVVNRTSKIRFVIIKVHMLPNTYPTCQYENTIEVKYWMDKSVTGARFCRQTDSKIILSHNNHIIYHYRSTQENNFAKIYYSEIY</sequence>
<evidence type="ECO:0000313" key="5">
    <source>
        <dbReference type="WBParaSite" id="SRAE_2000524900.1"/>
    </source>
</evidence>
<keyword evidence="4" id="KW-1185">Reference proteome</keyword>
<feature type="domain" description="EGF-like" evidence="1 2">
    <location>
        <begin position="35"/>
        <end position="46"/>
    </location>
</feature>
<evidence type="ECO:0000313" key="6">
    <source>
        <dbReference type="WormBase" id="SRAE_2000524900"/>
    </source>
</evidence>
<dbReference type="PROSITE" id="PS00022">
    <property type="entry name" value="EGF_1"/>
    <property type="match status" value="1"/>
</dbReference>
<dbReference type="WBParaSite" id="SRAE_2000524900.1">
    <property type="protein sequence ID" value="SRAE_2000524900.1"/>
    <property type="gene ID" value="WBGene00265509"/>
</dbReference>
<dbReference type="WormBase" id="SRAE_2000524900">
    <property type="protein sequence ID" value="SRP01050"/>
    <property type="gene ID" value="WBGene00265509"/>
</dbReference>
<organism evidence="3">
    <name type="scientific">Strongyloides ratti</name>
    <name type="common">Parasitic roundworm</name>
    <dbReference type="NCBI Taxonomy" id="34506"/>
    <lineage>
        <taxon>Eukaryota</taxon>
        <taxon>Metazoa</taxon>
        <taxon>Ecdysozoa</taxon>
        <taxon>Nematoda</taxon>
        <taxon>Chromadorea</taxon>
        <taxon>Rhabditida</taxon>
        <taxon>Tylenchina</taxon>
        <taxon>Panagrolaimomorpha</taxon>
        <taxon>Strongyloidoidea</taxon>
        <taxon>Strongyloididae</taxon>
        <taxon>Strongyloides</taxon>
    </lineage>
</organism>
<reference evidence="3 4" key="1">
    <citation type="submission" date="2014-09" db="EMBL/GenBank/DDBJ databases">
        <authorList>
            <person name="Martin A.A."/>
        </authorList>
    </citation>
    <scope>NUCLEOTIDE SEQUENCE</scope>
    <source>
        <strain evidence="4">ED321</strain>
        <strain evidence="3">ED321 Heterogonic</strain>
    </source>
</reference>
<dbReference type="PROSITE" id="PS01186">
    <property type="entry name" value="EGF_2"/>
    <property type="match status" value="1"/>
</dbReference>
<dbReference type="GeneID" id="36383002"/>
<dbReference type="CTD" id="36383002"/>
<dbReference type="EMBL" id="LN609529">
    <property type="protein sequence ID" value="CEF70624.2"/>
    <property type="molecule type" value="Genomic_DNA"/>
</dbReference>
<name>A0A090LSN9_STRRB</name>
<dbReference type="InterPro" id="IPR000742">
    <property type="entry name" value="EGF"/>
</dbReference>
<dbReference type="RefSeq" id="XP_024509820.1">
    <property type="nucleotide sequence ID" value="XM_024644241.1"/>
</dbReference>
<dbReference type="Gene3D" id="2.60.120.290">
    <property type="entry name" value="Spermadhesin, CUB domain"/>
    <property type="match status" value="1"/>
</dbReference>
<evidence type="ECO:0000259" key="2">
    <source>
        <dbReference type="PROSITE" id="PS01186"/>
    </source>
</evidence>
<dbReference type="InterPro" id="IPR035914">
    <property type="entry name" value="Sperma_CUB_dom_sf"/>
</dbReference>
<protein>
    <submittedName>
        <fullName evidence="3 5">CUB domain-containing protein</fullName>
    </submittedName>
</protein>
<dbReference type="Proteomes" id="UP000035682">
    <property type="component" value="Unplaced"/>
</dbReference>
<gene>
    <name evidence="3 5 6" type="ORF">SRAE_2000524900</name>
</gene>
<evidence type="ECO:0000259" key="1">
    <source>
        <dbReference type="PROSITE" id="PS00022"/>
    </source>
</evidence>
<reference evidence="5" key="2">
    <citation type="submission" date="2020-12" db="UniProtKB">
        <authorList>
            <consortium name="WormBaseParasite"/>
        </authorList>
    </citation>
    <scope>IDENTIFICATION</scope>
</reference>
<evidence type="ECO:0000313" key="4">
    <source>
        <dbReference type="Proteomes" id="UP000035682"/>
    </source>
</evidence>
<proteinExistence type="predicted"/>
<evidence type="ECO:0000313" key="3">
    <source>
        <dbReference type="EMBL" id="CEF70624.2"/>
    </source>
</evidence>
<accession>A0A090LSN9</accession>
<feature type="non-terminal residue" evidence="3">
    <location>
        <position position="1"/>
    </location>
</feature>
<dbReference type="OrthoDB" id="5780917at2759"/>
<dbReference type="AlphaFoldDB" id="A0A090LSN9"/>